<dbReference type="CDD" id="cd06170">
    <property type="entry name" value="LuxR_C_like"/>
    <property type="match status" value="1"/>
</dbReference>
<sequence length="206" mass="22273">MEATVHIVDDDPAVRTALARLCRAEGLAAVEHADAAGLADATLVRRPACIVLDVRLSGENGLAVQDALRNAGSDVPVVFLTGNGTIPMTVRAMRGGAVEFLTKPVEDHVLIDAVQRAIEIDRVSVEGKRAHLALTERYASLNDRERDVMGYVIGGLMNKQIAGELGLAEITAKVHKRRVMEKMGARSLPDLVRMAEQLGIATRRHR</sequence>
<evidence type="ECO:0000256" key="4">
    <source>
        <dbReference type="PROSITE-ProRule" id="PRU00169"/>
    </source>
</evidence>
<dbReference type="PANTHER" id="PTHR44688">
    <property type="entry name" value="DNA-BINDING TRANSCRIPTIONAL ACTIVATOR DEVR_DOSR"/>
    <property type="match status" value="1"/>
</dbReference>
<dbReference type="AlphaFoldDB" id="A0A1E3H5A6"/>
<dbReference type="PATRIC" id="fig|1439726.3.peg.1172"/>
<dbReference type="SUPFAM" id="SSF46894">
    <property type="entry name" value="C-terminal effector domain of the bipartite response regulators"/>
    <property type="match status" value="1"/>
</dbReference>
<keyword evidence="2" id="KW-0238">DNA-binding</keyword>
<protein>
    <submittedName>
        <fullName evidence="7">Response regulator protein TmoT</fullName>
    </submittedName>
</protein>
<dbReference type="GO" id="GO:0006355">
    <property type="term" value="P:regulation of DNA-templated transcription"/>
    <property type="evidence" value="ECO:0007669"/>
    <property type="project" value="InterPro"/>
</dbReference>
<evidence type="ECO:0000256" key="3">
    <source>
        <dbReference type="ARBA" id="ARBA00023163"/>
    </source>
</evidence>
<dbReference type="Gene3D" id="3.40.50.2300">
    <property type="match status" value="1"/>
</dbReference>
<dbReference type="InterPro" id="IPR036388">
    <property type="entry name" value="WH-like_DNA-bd_sf"/>
</dbReference>
<dbReference type="PANTHER" id="PTHR44688:SF16">
    <property type="entry name" value="DNA-BINDING TRANSCRIPTIONAL ACTIVATOR DEVR_DOSR"/>
    <property type="match status" value="1"/>
</dbReference>
<dbReference type="GO" id="GO:0000160">
    <property type="term" value="P:phosphorelay signal transduction system"/>
    <property type="evidence" value="ECO:0007669"/>
    <property type="project" value="InterPro"/>
</dbReference>
<evidence type="ECO:0000256" key="1">
    <source>
        <dbReference type="ARBA" id="ARBA00023015"/>
    </source>
</evidence>
<dbReference type="InterPro" id="IPR001789">
    <property type="entry name" value="Sig_transdc_resp-reg_receiver"/>
</dbReference>
<dbReference type="Pfam" id="PF00072">
    <property type="entry name" value="Response_reg"/>
    <property type="match status" value="1"/>
</dbReference>
<dbReference type="GO" id="GO:0003677">
    <property type="term" value="F:DNA binding"/>
    <property type="evidence" value="ECO:0007669"/>
    <property type="project" value="UniProtKB-KW"/>
</dbReference>
<evidence type="ECO:0000256" key="2">
    <source>
        <dbReference type="ARBA" id="ARBA00023125"/>
    </source>
</evidence>
<dbReference type="SMART" id="SM00421">
    <property type="entry name" value="HTH_LUXR"/>
    <property type="match status" value="1"/>
</dbReference>
<dbReference type="SUPFAM" id="SSF52172">
    <property type="entry name" value="CheY-like"/>
    <property type="match status" value="1"/>
</dbReference>
<dbReference type="Pfam" id="PF00196">
    <property type="entry name" value="GerE"/>
    <property type="match status" value="1"/>
</dbReference>
<dbReference type="PRINTS" id="PR00038">
    <property type="entry name" value="HTHLUXR"/>
</dbReference>
<name>A0A1E3H5A6_9HYPH</name>
<accession>A0A1E3H5A6</accession>
<dbReference type="SMART" id="SM00448">
    <property type="entry name" value="REC"/>
    <property type="match status" value="1"/>
</dbReference>
<dbReference type="InterPro" id="IPR011006">
    <property type="entry name" value="CheY-like_superfamily"/>
</dbReference>
<reference evidence="7 8" key="1">
    <citation type="submission" date="2016-07" db="EMBL/GenBank/DDBJ databases">
        <title>Draft Genome Sequence of Methylobrevis pamukkalensis PK2.</title>
        <authorList>
            <person name="Vasilenko O.V."/>
            <person name="Doronina N.V."/>
            <person name="Shmareva M.N."/>
            <person name="Tarlachkov S.V."/>
            <person name="Mustakhimov I."/>
            <person name="Trotsenko Y.A."/>
        </authorList>
    </citation>
    <scope>NUCLEOTIDE SEQUENCE [LARGE SCALE GENOMIC DNA]</scope>
    <source>
        <strain evidence="7 8">PK2</strain>
    </source>
</reference>
<proteinExistence type="predicted"/>
<dbReference type="RefSeq" id="WP_069306119.1">
    <property type="nucleotide sequence ID" value="NZ_MCRJ01000019.1"/>
</dbReference>
<keyword evidence="8" id="KW-1185">Reference proteome</keyword>
<comment type="caution">
    <text evidence="7">The sequence shown here is derived from an EMBL/GenBank/DDBJ whole genome shotgun (WGS) entry which is preliminary data.</text>
</comment>
<dbReference type="OrthoDB" id="9782655at2"/>
<feature type="domain" description="Response regulatory" evidence="6">
    <location>
        <begin position="4"/>
        <end position="118"/>
    </location>
</feature>
<keyword evidence="3" id="KW-0804">Transcription</keyword>
<dbReference type="PROSITE" id="PS50110">
    <property type="entry name" value="RESPONSE_REGULATORY"/>
    <property type="match status" value="1"/>
</dbReference>
<feature type="domain" description="HTH luxR-type" evidence="5">
    <location>
        <begin position="134"/>
        <end position="199"/>
    </location>
</feature>
<dbReference type="PROSITE" id="PS50043">
    <property type="entry name" value="HTH_LUXR_2"/>
    <property type="match status" value="1"/>
</dbReference>
<dbReference type="Gene3D" id="1.10.10.10">
    <property type="entry name" value="Winged helix-like DNA-binding domain superfamily/Winged helix DNA-binding domain"/>
    <property type="match status" value="1"/>
</dbReference>
<feature type="modified residue" description="4-aspartylphosphate" evidence="4">
    <location>
        <position position="53"/>
    </location>
</feature>
<evidence type="ECO:0000259" key="5">
    <source>
        <dbReference type="PROSITE" id="PS50043"/>
    </source>
</evidence>
<dbReference type="Proteomes" id="UP000094622">
    <property type="component" value="Unassembled WGS sequence"/>
</dbReference>
<evidence type="ECO:0000313" key="7">
    <source>
        <dbReference type="EMBL" id="ODN71519.1"/>
    </source>
</evidence>
<keyword evidence="1" id="KW-0805">Transcription regulation</keyword>
<evidence type="ECO:0000313" key="8">
    <source>
        <dbReference type="Proteomes" id="UP000094622"/>
    </source>
</evidence>
<dbReference type="InterPro" id="IPR016032">
    <property type="entry name" value="Sig_transdc_resp-reg_C-effctor"/>
</dbReference>
<gene>
    <name evidence="7" type="primary">tmoT_2</name>
    <name evidence="7" type="ORF">A6302_01123</name>
</gene>
<evidence type="ECO:0000259" key="6">
    <source>
        <dbReference type="PROSITE" id="PS50110"/>
    </source>
</evidence>
<dbReference type="EMBL" id="MCRJ01000019">
    <property type="protein sequence ID" value="ODN71519.1"/>
    <property type="molecule type" value="Genomic_DNA"/>
</dbReference>
<organism evidence="7 8">
    <name type="scientific">Methylobrevis pamukkalensis</name>
    <dbReference type="NCBI Taxonomy" id="1439726"/>
    <lineage>
        <taxon>Bacteria</taxon>
        <taxon>Pseudomonadati</taxon>
        <taxon>Pseudomonadota</taxon>
        <taxon>Alphaproteobacteria</taxon>
        <taxon>Hyphomicrobiales</taxon>
        <taxon>Pleomorphomonadaceae</taxon>
        <taxon>Methylobrevis</taxon>
    </lineage>
</organism>
<keyword evidence="4" id="KW-0597">Phosphoprotein</keyword>
<dbReference type="InterPro" id="IPR000792">
    <property type="entry name" value="Tscrpt_reg_LuxR_C"/>
</dbReference>